<comment type="subcellular location">
    <subcellularLocation>
        <location evidence="1">Cell envelope</location>
    </subcellularLocation>
</comment>
<dbReference type="GO" id="GO:0020037">
    <property type="term" value="F:heme binding"/>
    <property type="evidence" value="ECO:0007669"/>
    <property type="project" value="InterPro"/>
</dbReference>
<evidence type="ECO:0000313" key="7">
    <source>
        <dbReference type="EMBL" id="SPC06472.1"/>
    </source>
</evidence>
<dbReference type="Proteomes" id="UP000623307">
    <property type="component" value="Chromosome 2"/>
</dbReference>
<dbReference type="GO" id="GO:0030313">
    <property type="term" value="C:cell envelope"/>
    <property type="evidence" value="ECO:0007669"/>
    <property type="project" value="UniProtKB-SubCell"/>
</dbReference>
<evidence type="ECO:0000256" key="1">
    <source>
        <dbReference type="ARBA" id="ARBA00004196"/>
    </source>
</evidence>
<evidence type="ECO:0000256" key="2">
    <source>
        <dbReference type="ARBA" id="ARBA00022729"/>
    </source>
</evidence>
<reference evidence="9" key="1">
    <citation type="submission" date="2018-01" db="EMBL/GenBank/DDBJ databases">
        <authorList>
            <person name="Gaut B.S."/>
            <person name="Morton B.R."/>
            <person name="Clegg M.T."/>
            <person name="Duvall M.R."/>
        </authorList>
    </citation>
    <scope>NUCLEOTIDE SEQUENCE [LARGE SCALE GENOMIC DNA]</scope>
</reference>
<dbReference type="OrthoDB" id="9805202at2"/>
<dbReference type="GO" id="GO:0009055">
    <property type="term" value="F:electron transfer activity"/>
    <property type="evidence" value="ECO:0007669"/>
    <property type="project" value="InterPro"/>
</dbReference>
<dbReference type="InterPro" id="IPR004852">
    <property type="entry name" value="Di-haem_cyt_c_peroxidsae"/>
</dbReference>
<reference evidence="7" key="2">
    <citation type="submission" date="2018-01" db="EMBL/GenBank/DDBJ databases">
        <authorList>
            <person name="Clerissi C."/>
        </authorList>
    </citation>
    <scope>NUCLEOTIDE SEQUENCE</scope>
    <source>
        <strain evidence="7">Cupriavidus oxalaticus LMG 2235</strain>
    </source>
</reference>
<dbReference type="PANTHER" id="PTHR30600:SF10">
    <property type="entry name" value="BLL6722 PROTEIN"/>
    <property type="match status" value="1"/>
</dbReference>
<name>A0A375FR32_9BURK</name>
<dbReference type="GeneID" id="303492071"/>
<reference evidence="6 10" key="3">
    <citation type="submission" date="2021-02" db="EMBL/GenBank/DDBJ databases">
        <title>Complete Genome Sequence of Cupriavidus oxalaticus Strain Ox1, a Soil Oxalate-Degrading Species.</title>
        <authorList>
            <person name="Palmieri F."/>
            <person name="Udriet P."/>
            <person name="Deuasquier M."/>
            <person name="Beaudoing E."/>
            <person name="Johnson S.L."/>
            <person name="Davenport K.W."/>
            <person name="Chain P.S."/>
            <person name="Bindschedler S."/>
            <person name="Junier P."/>
        </authorList>
    </citation>
    <scope>NUCLEOTIDE SEQUENCE [LARGE SCALE GENOMIC DNA]</scope>
    <source>
        <strain evidence="6 10">Ox1</strain>
    </source>
</reference>
<dbReference type="Pfam" id="PF03150">
    <property type="entry name" value="CCP_MauG"/>
    <property type="match status" value="1"/>
</dbReference>
<evidence type="ECO:0000313" key="8">
    <source>
        <dbReference type="EMBL" id="SPC12546.1"/>
    </source>
</evidence>
<evidence type="ECO:0000313" key="6">
    <source>
        <dbReference type="EMBL" id="QRQ95908.1"/>
    </source>
</evidence>
<keyword evidence="2 4" id="KW-0732">Signal</keyword>
<dbReference type="PANTHER" id="PTHR30600">
    <property type="entry name" value="CYTOCHROME C PEROXIDASE-RELATED"/>
    <property type="match status" value="1"/>
</dbReference>
<evidence type="ECO:0000313" key="9">
    <source>
        <dbReference type="Proteomes" id="UP000256862"/>
    </source>
</evidence>
<feature type="chain" id="PRO_5044585582" evidence="4">
    <location>
        <begin position="24"/>
        <end position="239"/>
    </location>
</feature>
<gene>
    <name evidence="8" type="ORF">CO2235_150201</name>
    <name evidence="7" type="ORF">CO2235_U590048</name>
    <name evidence="6" type="ORF">JTE92_21195</name>
</gene>
<dbReference type="GO" id="GO:0004130">
    <property type="term" value="F:cytochrome-c peroxidase activity"/>
    <property type="evidence" value="ECO:0007669"/>
    <property type="project" value="TreeGrafter"/>
</dbReference>
<accession>A0A375FR32</accession>
<feature type="signal peptide" evidence="4">
    <location>
        <begin position="1"/>
        <end position="23"/>
    </location>
</feature>
<evidence type="ECO:0000313" key="10">
    <source>
        <dbReference type="Proteomes" id="UP000623307"/>
    </source>
</evidence>
<proteinExistence type="predicted"/>
<dbReference type="EMBL" id="OGUS01000115">
    <property type="protein sequence ID" value="SPC12546.1"/>
    <property type="molecule type" value="Genomic_DNA"/>
</dbReference>
<dbReference type="Proteomes" id="UP000256862">
    <property type="component" value="Chromosome CO2235"/>
</dbReference>
<evidence type="ECO:0000256" key="4">
    <source>
        <dbReference type="SAM" id="SignalP"/>
    </source>
</evidence>
<sequence>MNRRALRVACLFGGELLAACAIASTIGTTAVDGWNADETAILSSIRLSALPPAPKDPSNAYESSPSAARLGERLFFDRRFSGNGSVSCGSCHQPDKQFQDGRPVGLGVGTGMRRTMPVVGAGYSPFLFWDGRKDSLWSQALGPLEDPAEHGGNRLAYVHLLAAHYRAEYESVFGGIPNLGRLPSQASPVGTPGQRAAWDSMSEKERQDVSRVFAIAVWKNRCLSTRGRLIRMPSLRRES</sequence>
<feature type="domain" description="Di-haem cytochrome c peroxidase" evidence="5">
    <location>
        <begin position="67"/>
        <end position="178"/>
    </location>
</feature>
<keyword evidence="3" id="KW-0560">Oxidoreductase</keyword>
<evidence type="ECO:0000259" key="5">
    <source>
        <dbReference type="Pfam" id="PF03150"/>
    </source>
</evidence>
<keyword evidence="10" id="KW-1185">Reference proteome</keyword>
<dbReference type="SUPFAM" id="SSF46626">
    <property type="entry name" value="Cytochrome c"/>
    <property type="match status" value="1"/>
</dbReference>
<dbReference type="Gene3D" id="1.10.760.10">
    <property type="entry name" value="Cytochrome c-like domain"/>
    <property type="match status" value="1"/>
</dbReference>
<dbReference type="AlphaFoldDB" id="A0A375FR32"/>
<dbReference type="EMBL" id="CP069812">
    <property type="protein sequence ID" value="QRQ95908.1"/>
    <property type="molecule type" value="Genomic_DNA"/>
</dbReference>
<dbReference type="EMBL" id="OGUS01000064">
    <property type="protein sequence ID" value="SPC06472.1"/>
    <property type="molecule type" value="Genomic_DNA"/>
</dbReference>
<dbReference type="InterPro" id="IPR036909">
    <property type="entry name" value="Cyt_c-like_dom_sf"/>
</dbReference>
<dbReference type="RefSeq" id="WP_084254542.1">
    <property type="nucleotide sequence ID" value="NZ_CP069810.1"/>
</dbReference>
<protein>
    <submittedName>
        <fullName evidence="6">Cytochrome-c peroxidase</fullName>
    </submittedName>
    <submittedName>
        <fullName evidence="7">Di-haem cytochrome c peroxidase</fullName>
    </submittedName>
</protein>
<keyword evidence="7" id="KW-0575">Peroxidase</keyword>
<dbReference type="InterPro" id="IPR051395">
    <property type="entry name" value="Cytochrome_c_Peroxidase/MauG"/>
</dbReference>
<evidence type="ECO:0000256" key="3">
    <source>
        <dbReference type="ARBA" id="ARBA00023002"/>
    </source>
</evidence>
<organism evidence="7 9">
    <name type="scientific">Cupriavidus oxalaticus</name>
    <dbReference type="NCBI Taxonomy" id="96344"/>
    <lineage>
        <taxon>Bacteria</taxon>
        <taxon>Pseudomonadati</taxon>
        <taxon>Pseudomonadota</taxon>
        <taxon>Betaproteobacteria</taxon>
        <taxon>Burkholderiales</taxon>
        <taxon>Burkholderiaceae</taxon>
        <taxon>Cupriavidus</taxon>
    </lineage>
</organism>